<dbReference type="Proteomes" id="UP000317835">
    <property type="component" value="Chromosome"/>
</dbReference>
<accession>A0A518GXC7</accession>
<dbReference type="EMBL" id="CP036426">
    <property type="protein sequence ID" value="QDV33254.1"/>
    <property type="molecule type" value="Genomic_DNA"/>
</dbReference>
<evidence type="ECO:0000313" key="4">
    <source>
        <dbReference type="Proteomes" id="UP000317835"/>
    </source>
</evidence>
<feature type="domain" description="Periplasmic binding protein" evidence="2">
    <location>
        <begin position="58"/>
        <end position="316"/>
    </location>
</feature>
<evidence type="ECO:0000259" key="2">
    <source>
        <dbReference type="Pfam" id="PF13407"/>
    </source>
</evidence>
<sequence>MTRSVVTIPAGLAISLMLLVGCGESGPAEKAPGGDQEVASLADLVGPPAASVGARRITMILPSESDPRHEIWEEAARRESARLGVVFSSRIPAEGERVADLLLRSIREGGSALIVVSDEGGGLGSASAEARVRGVAVVTLLEPSTIEGDPVPAVVRGELGTAAGELVAAAVEDASKLGKPASGPALVAFIPDFPEANQRAGVLFEAAREAGIELIGDEPFAAPTDEPARTEAIRGLRASHPGLSMVLAGDDASLISALSVRNEGTDADRFVIAGFVINSNQLEFVKSDFVSAVAFADEQVLGIYAVRTVLDLDAGEEVPDRIVTPLPVLRATGPPAPIPSLLDPEVELPPGLRGGAVKPRPPG</sequence>
<feature type="region of interest" description="Disordered" evidence="1">
    <location>
        <begin position="339"/>
        <end position="363"/>
    </location>
</feature>
<dbReference type="InterPro" id="IPR028082">
    <property type="entry name" value="Peripla_BP_I"/>
</dbReference>
<dbReference type="Pfam" id="PF13407">
    <property type="entry name" value="Peripla_BP_4"/>
    <property type="match status" value="1"/>
</dbReference>
<organism evidence="3 4">
    <name type="scientific">Tautonia plasticadhaerens</name>
    <dbReference type="NCBI Taxonomy" id="2527974"/>
    <lineage>
        <taxon>Bacteria</taxon>
        <taxon>Pseudomonadati</taxon>
        <taxon>Planctomycetota</taxon>
        <taxon>Planctomycetia</taxon>
        <taxon>Isosphaerales</taxon>
        <taxon>Isosphaeraceae</taxon>
        <taxon>Tautonia</taxon>
    </lineage>
</organism>
<dbReference type="OrthoDB" id="4827464at2"/>
<evidence type="ECO:0000313" key="3">
    <source>
        <dbReference type="EMBL" id="QDV33254.1"/>
    </source>
</evidence>
<dbReference type="SUPFAM" id="SSF53822">
    <property type="entry name" value="Periplasmic binding protein-like I"/>
    <property type="match status" value="1"/>
</dbReference>
<dbReference type="Gene3D" id="3.40.50.2300">
    <property type="match status" value="2"/>
</dbReference>
<dbReference type="KEGG" id="tpla:ElP_10970"/>
<gene>
    <name evidence="3" type="ORF">ElP_10970</name>
</gene>
<dbReference type="AlphaFoldDB" id="A0A518GXC7"/>
<name>A0A518GXC7_9BACT</name>
<keyword evidence="4" id="KW-1185">Reference proteome</keyword>
<evidence type="ECO:0000256" key="1">
    <source>
        <dbReference type="SAM" id="MobiDB-lite"/>
    </source>
</evidence>
<reference evidence="3 4" key="1">
    <citation type="submission" date="2019-02" db="EMBL/GenBank/DDBJ databases">
        <title>Deep-cultivation of Planctomycetes and their phenomic and genomic characterization uncovers novel biology.</title>
        <authorList>
            <person name="Wiegand S."/>
            <person name="Jogler M."/>
            <person name="Boedeker C."/>
            <person name="Pinto D."/>
            <person name="Vollmers J."/>
            <person name="Rivas-Marin E."/>
            <person name="Kohn T."/>
            <person name="Peeters S.H."/>
            <person name="Heuer A."/>
            <person name="Rast P."/>
            <person name="Oberbeckmann S."/>
            <person name="Bunk B."/>
            <person name="Jeske O."/>
            <person name="Meyerdierks A."/>
            <person name="Storesund J.E."/>
            <person name="Kallscheuer N."/>
            <person name="Luecker S."/>
            <person name="Lage O.M."/>
            <person name="Pohl T."/>
            <person name="Merkel B.J."/>
            <person name="Hornburger P."/>
            <person name="Mueller R.-W."/>
            <person name="Bruemmer F."/>
            <person name="Labrenz M."/>
            <person name="Spormann A.M."/>
            <person name="Op den Camp H."/>
            <person name="Overmann J."/>
            <person name="Amann R."/>
            <person name="Jetten M.S.M."/>
            <person name="Mascher T."/>
            <person name="Medema M.H."/>
            <person name="Devos D.P."/>
            <person name="Kaster A.-K."/>
            <person name="Ovreas L."/>
            <person name="Rohde M."/>
            <person name="Galperin M.Y."/>
            <person name="Jogler C."/>
        </authorList>
    </citation>
    <scope>NUCLEOTIDE SEQUENCE [LARGE SCALE GENOMIC DNA]</scope>
    <source>
        <strain evidence="3 4">ElP</strain>
    </source>
</reference>
<proteinExistence type="predicted"/>
<dbReference type="InterPro" id="IPR025997">
    <property type="entry name" value="SBP_2_dom"/>
</dbReference>
<protein>
    <recommendedName>
        <fullName evidence="2">Periplasmic binding protein domain-containing protein</fullName>
    </recommendedName>
</protein>
<dbReference type="PROSITE" id="PS51257">
    <property type="entry name" value="PROKAR_LIPOPROTEIN"/>
    <property type="match status" value="1"/>
</dbReference>
<dbReference type="RefSeq" id="WP_145267648.1">
    <property type="nucleotide sequence ID" value="NZ_CP036426.1"/>
</dbReference>